<accession>A0A0N4VTU9</accession>
<dbReference type="WBParaSite" id="HPLM_0000071601-mRNA-1">
    <property type="protein sequence ID" value="HPLM_0000071601-mRNA-1"/>
    <property type="gene ID" value="HPLM_0000071601"/>
</dbReference>
<proteinExistence type="predicted"/>
<dbReference type="AlphaFoldDB" id="A0A0N4VTU9"/>
<protein>
    <submittedName>
        <fullName evidence="1">Polo kinase</fullName>
    </submittedName>
</protein>
<name>A0A0N4VTU9_HAEPC</name>
<organism evidence="1">
    <name type="scientific">Haemonchus placei</name>
    <name type="common">Barber's pole worm</name>
    <dbReference type="NCBI Taxonomy" id="6290"/>
    <lineage>
        <taxon>Eukaryota</taxon>
        <taxon>Metazoa</taxon>
        <taxon>Ecdysozoa</taxon>
        <taxon>Nematoda</taxon>
        <taxon>Chromadorea</taxon>
        <taxon>Rhabditida</taxon>
        <taxon>Rhabditina</taxon>
        <taxon>Rhabditomorpha</taxon>
        <taxon>Strongyloidea</taxon>
        <taxon>Trichostrongylidae</taxon>
        <taxon>Haemonchus</taxon>
    </lineage>
</organism>
<reference evidence="1" key="1">
    <citation type="submission" date="2017-02" db="UniProtKB">
        <authorList>
            <consortium name="WormBaseParasite"/>
        </authorList>
    </citation>
    <scope>IDENTIFICATION</scope>
</reference>
<evidence type="ECO:0000313" key="1">
    <source>
        <dbReference type="WBParaSite" id="HPLM_0000071601-mRNA-1"/>
    </source>
</evidence>
<sequence length="53" mass="5554">LIGLAADGGAELQFRTRSASGHLISIFPSTSIHLDGGVCAVRSKRIISCPNFL</sequence>